<evidence type="ECO:0000256" key="15">
    <source>
        <dbReference type="SAM" id="MobiDB-lite"/>
    </source>
</evidence>
<dbReference type="EMBL" id="CM001221">
    <property type="protein sequence ID" value="KEH27326.1"/>
    <property type="molecule type" value="Genomic_DNA"/>
</dbReference>
<dbReference type="GO" id="GO:0006281">
    <property type="term" value="P:DNA repair"/>
    <property type="evidence" value="ECO:0007669"/>
    <property type="project" value="UniProtKB-KW"/>
</dbReference>
<dbReference type="STRING" id="3880.A0A072UD16"/>
<feature type="domain" description="BRCT" evidence="16">
    <location>
        <begin position="77"/>
        <end position="168"/>
    </location>
</feature>
<dbReference type="Gene3D" id="3.30.1490.100">
    <property type="entry name" value="DNA polymerase, Y-family, little finger domain"/>
    <property type="match status" value="1"/>
</dbReference>
<evidence type="ECO:0000259" key="17">
    <source>
        <dbReference type="PROSITE" id="PS50173"/>
    </source>
</evidence>
<dbReference type="Gene3D" id="3.40.50.10190">
    <property type="entry name" value="BRCT domain"/>
    <property type="match status" value="1"/>
</dbReference>
<keyword evidence="11 13" id="KW-0234">DNA repair</keyword>
<dbReference type="CDD" id="cd01701">
    <property type="entry name" value="PolY_Rev1"/>
    <property type="match status" value="1"/>
</dbReference>
<dbReference type="GO" id="GO:0003684">
    <property type="term" value="F:damaged DNA binding"/>
    <property type="evidence" value="ECO:0007669"/>
    <property type="project" value="UniProtKB-UniRule"/>
</dbReference>
<dbReference type="Gene3D" id="6.10.250.1490">
    <property type="match status" value="1"/>
</dbReference>
<dbReference type="CDD" id="cd17719">
    <property type="entry name" value="BRCT_Rev1"/>
    <property type="match status" value="1"/>
</dbReference>
<dbReference type="EnsemblPlants" id="KEH27326">
    <property type="protein sequence ID" value="KEH27326"/>
    <property type="gene ID" value="MTR_5g004960"/>
</dbReference>
<evidence type="ECO:0000256" key="4">
    <source>
        <dbReference type="ARBA" id="ARBA00022634"/>
    </source>
</evidence>
<dbReference type="Gene3D" id="1.10.150.20">
    <property type="entry name" value="5' to 3' exonuclease, C-terminal subdomain"/>
    <property type="match status" value="1"/>
</dbReference>
<evidence type="ECO:0000256" key="5">
    <source>
        <dbReference type="ARBA" id="ARBA00022679"/>
    </source>
</evidence>
<dbReference type="InterPro" id="IPR001357">
    <property type="entry name" value="BRCT_dom"/>
</dbReference>
<dbReference type="SMART" id="SM00292">
    <property type="entry name" value="BRCT"/>
    <property type="match status" value="1"/>
</dbReference>
<dbReference type="SUPFAM" id="SSF52113">
    <property type="entry name" value="BRCT domain"/>
    <property type="match status" value="1"/>
</dbReference>
<feature type="binding site" evidence="14">
    <location>
        <position position="473"/>
    </location>
    <ligand>
        <name>Mg(2+)</name>
        <dbReference type="ChEBI" id="CHEBI:18420"/>
        <label>1</label>
    </ligand>
</feature>
<evidence type="ECO:0000256" key="2">
    <source>
        <dbReference type="ARBA" id="ARBA00010945"/>
    </source>
</evidence>
<keyword evidence="12 13" id="KW-0539">Nucleus</keyword>
<dbReference type="InterPro" id="IPR036420">
    <property type="entry name" value="BRCT_dom_sf"/>
</dbReference>
<dbReference type="AlphaFoldDB" id="A0A072UD16"/>
<dbReference type="FunFam" id="3.40.1170.60:FF:000004">
    <property type="entry name" value="DNA repair protein REV1"/>
    <property type="match status" value="1"/>
</dbReference>
<dbReference type="InterPro" id="IPR043502">
    <property type="entry name" value="DNA/RNA_pol_sf"/>
</dbReference>
<dbReference type="InterPro" id="IPR053848">
    <property type="entry name" value="IMS_HHH_1"/>
</dbReference>
<dbReference type="InterPro" id="IPR043128">
    <property type="entry name" value="Rev_trsase/Diguanyl_cyclase"/>
</dbReference>
<keyword evidence="9 14" id="KW-0460">Magnesium</keyword>
<sequence>MSLNSCKRASSSSDANRRKKKQQKTTTTTNQKTLGVAWGKNSSNSTKSPFSDVASYMTEKNRKLHNQFNTEEASTSCGNPIFAGVSIFVDGFTVPSSQELRGYMLKYGGRFENYFSRHRVTHIICTNLPHTKLKNLRAFSAGLPIVKPTWILDSVASNRLLTWAPYQLHQLSNNQQPKLSKFFTFTTTKNSEDSLCQVESDIEDSFISAGKSEGRHSSEVGDVVESSRQIITEADDNVSENTDAIMMEELLASAGIKCDEEDPVGGSNDAAKDEENIQGELESSCQEPSASVSSLRSVNEIPTSASTKPSKQCHSTLSDPNFVENYFKNSRLHFIGTWRNRYRKRFPTFSTGFDNEISNINASSVYGNSVVIHVDMDCFFVSVVIRSHPELLDKPVAVCHSNNSKGTAEISSANYPARSYGIKAGMFVRDAKALCPHLVIFPYNFEAYEEVADQFYSTLHRHCNKVQAVSCDEAFLDVTHSKVEDPELLASSIRKEIYETTGCTASAGIAGNMLMSRIATRTAKPNGQYHITPERVEDHLSQLPINALPGVGHALQEKLKKQNVQTCGQLMMISKVSLQKDYGMKTGEMLWNYSRGIDTRLVGEFQECKSIGADVNWGVRFNDMKDCENFLTNLCKEVSLRLQGCGMQGRTFSLKIKKRRKDADEPAKFMGCGDCENLSHSVTIPVATDNLEVLHRIAKQLFGNFYIDVKEIRGIGLQVSRLESSKASKQGAEKYNLKSWVTSRSASMDKQKHPMGHDKQNMDGTSIHGCRDLRGSSVEKDNNIQDNQASADRISTPPPLCHLDVEVIRNLPPEVFSELNEIYGGKLVDYITKGKGISESSSSLQSSLLEKEATNKEKELLDVDPIPQKKPLSEIEVMQHEAEGGEVVPDLGSGPSCNVNPKSSFEKDDLLPSSLSQVDGSVLRELPEDLKAVIVLQLPAHRRQDISSNVTLVPPSENHQVSLGVKNSENLGSNVLNECLWAGNPPKWVEEFKMSSCLILNKLAEVYYKSGLTSTLSSVLHQIISEFHLLNLVHQISDDSVNIMCELLKQYIKMKIGKDIEEIYICFRLLKRFAAKSQLFLQVYNGVFPYLQDGNLVLAWCKYIAPPPDEFKIREREKMKIRYSRTLNTLLMLRTEHLNTCLVIESGIIIAVTAGKRARGSLGAAGKAAFNTPKWWDPFLDPGYARALVHRAALLQLGRGSI</sequence>
<protein>
    <recommendedName>
        <fullName evidence="3 13">DNA repair protein REV1</fullName>
        <ecNumber evidence="13">2.7.7.-</ecNumber>
    </recommendedName>
</protein>
<reference evidence="19" key="3">
    <citation type="submission" date="2015-04" db="UniProtKB">
        <authorList>
            <consortium name="EnsemblPlants"/>
        </authorList>
    </citation>
    <scope>IDENTIFICATION</scope>
    <source>
        <strain evidence="19">cv. Jemalong A17</strain>
    </source>
</reference>
<dbReference type="GO" id="GO:0005634">
    <property type="term" value="C:nucleus"/>
    <property type="evidence" value="ECO:0007669"/>
    <property type="project" value="UniProtKB-SubCell"/>
</dbReference>
<evidence type="ECO:0000313" key="20">
    <source>
        <dbReference type="Proteomes" id="UP000002051"/>
    </source>
</evidence>
<reference evidence="18 20" key="2">
    <citation type="journal article" date="2014" name="BMC Genomics">
        <title>An improved genome release (version Mt4.0) for the model legume Medicago truncatula.</title>
        <authorList>
            <person name="Tang H."/>
            <person name="Krishnakumar V."/>
            <person name="Bidwell S."/>
            <person name="Rosen B."/>
            <person name="Chan A."/>
            <person name="Zhou S."/>
            <person name="Gentzbittel L."/>
            <person name="Childs K.L."/>
            <person name="Yandell M."/>
            <person name="Gundlach H."/>
            <person name="Mayer K.F."/>
            <person name="Schwartz D.C."/>
            <person name="Town C.D."/>
        </authorList>
    </citation>
    <scope>GENOME REANNOTATION</scope>
    <source>
        <strain evidence="18">A17</strain>
        <strain evidence="19 20">cv. Jemalong A17</strain>
    </source>
</reference>
<evidence type="ECO:0000256" key="13">
    <source>
        <dbReference type="PIRNR" id="PIRNR036573"/>
    </source>
</evidence>
<feature type="compositionally biased region" description="Low complexity" evidence="15">
    <location>
        <begin position="24"/>
        <end position="33"/>
    </location>
</feature>
<keyword evidence="5 13" id="KW-0808">Transferase</keyword>
<gene>
    <name evidence="19" type="primary">25494478</name>
    <name evidence="18" type="ordered locus">MTR_5g004960</name>
</gene>
<feature type="region of interest" description="Disordered" evidence="15">
    <location>
        <begin position="743"/>
        <end position="778"/>
    </location>
</feature>
<proteinExistence type="inferred from homology"/>
<feature type="region of interest" description="Disordered" evidence="15">
    <location>
        <begin position="258"/>
        <end position="315"/>
    </location>
</feature>
<keyword evidence="10 13" id="KW-0238">DNA-binding</keyword>
<dbReference type="InterPro" id="IPR017961">
    <property type="entry name" value="DNA_pol_Y-fam_little_finger"/>
</dbReference>
<dbReference type="PANTHER" id="PTHR45990">
    <property type="entry name" value="DNA REPAIR PROTEIN REV1"/>
    <property type="match status" value="1"/>
</dbReference>
<name>A0A072UD16_MEDTR</name>
<dbReference type="FunFam" id="3.40.50.10190:FF:000011">
    <property type="entry name" value="DNA repair protein REV1"/>
    <property type="match status" value="1"/>
</dbReference>
<dbReference type="ExpressionAtlas" id="A0A072UD16">
    <property type="expression patterns" value="differential"/>
</dbReference>
<feature type="domain" description="UmuC" evidence="17">
    <location>
        <begin position="371"/>
        <end position="552"/>
    </location>
</feature>
<dbReference type="InterPro" id="IPR001126">
    <property type="entry name" value="UmuC"/>
</dbReference>
<evidence type="ECO:0000256" key="12">
    <source>
        <dbReference type="ARBA" id="ARBA00023242"/>
    </source>
</evidence>
<dbReference type="Proteomes" id="UP000002051">
    <property type="component" value="Chromosome 5"/>
</dbReference>
<dbReference type="Gene3D" id="3.40.1170.60">
    <property type="match status" value="1"/>
</dbReference>
<keyword evidence="8 13" id="KW-0227">DNA damage</keyword>
<keyword evidence="7 14" id="KW-0479">Metal-binding</keyword>
<dbReference type="NCBIfam" id="NF002677">
    <property type="entry name" value="PRK02406.1"/>
    <property type="match status" value="1"/>
</dbReference>
<feature type="region of interest" description="Disordered" evidence="15">
    <location>
        <begin position="1"/>
        <end position="50"/>
    </location>
</feature>
<dbReference type="Pfam" id="PF00817">
    <property type="entry name" value="IMS"/>
    <property type="match status" value="1"/>
</dbReference>
<feature type="compositionally biased region" description="Polar residues" evidence="15">
    <location>
        <begin position="40"/>
        <end position="49"/>
    </location>
</feature>
<dbReference type="SUPFAM" id="SSF100879">
    <property type="entry name" value="Lesion bypass DNA polymerase (Y-family), little finger domain"/>
    <property type="match status" value="1"/>
</dbReference>
<evidence type="ECO:0000313" key="18">
    <source>
        <dbReference type="EMBL" id="KEH27326.1"/>
    </source>
</evidence>
<dbReference type="PROSITE" id="PS50172">
    <property type="entry name" value="BRCT"/>
    <property type="match status" value="1"/>
</dbReference>
<evidence type="ECO:0000256" key="7">
    <source>
        <dbReference type="ARBA" id="ARBA00022723"/>
    </source>
</evidence>
<feature type="compositionally biased region" description="Basic and acidic residues" evidence="15">
    <location>
        <begin position="769"/>
        <end position="778"/>
    </location>
</feature>
<keyword evidence="4 13" id="KW-0237">DNA synthesis</keyword>
<dbReference type="GO" id="GO:0017125">
    <property type="term" value="F:deoxycytidyl transferase activity"/>
    <property type="evidence" value="ECO:0000318"/>
    <property type="project" value="GO_Central"/>
</dbReference>
<feature type="binding site" evidence="14">
    <location>
        <position position="472"/>
    </location>
    <ligand>
        <name>Mg(2+)</name>
        <dbReference type="ChEBI" id="CHEBI:18420"/>
        <label>1</label>
    </ligand>
</feature>
<keyword evidence="20" id="KW-1185">Reference proteome</keyword>
<dbReference type="Pfam" id="PF00533">
    <property type="entry name" value="BRCT"/>
    <property type="match status" value="1"/>
</dbReference>
<comment type="subcellular location">
    <subcellularLocation>
        <location evidence="1 13">Nucleus</location>
    </subcellularLocation>
</comment>
<dbReference type="EC" id="2.7.7.-" evidence="13"/>
<dbReference type="GO" id="GO:0070987">
    <property type="term" value="P:error-free translesion synthesis"/>
    <property type="evidence" value="ECO:0000318"/>
    <property type="project" value="GO_Central"/>
</dbReference>
<comment type="function">
    <text evidence="13">Deoxycytidyl transferase involved in DNA repair. Transfers a dCMP residue from dCTP to the 3'-end of a DNA primer in a template-dependent reaction. May assist in the first step in the bypass of abasic lesions by the insertion of a nucleotide opposite the lesion. Required for normal induction of mutations by physical and chemical agents.</text>
</comment>
<evidence type="ECO:0000256" key="14">
    <source>
        <dbReference type="PIRSR" id="PIRSR036573-2"/>
    </source>
</evidence>
<dbReference type="GO" id="GO:0042276">
    <property type="term" value="P:error-prone translesion synthesis"/>
    <property type="evidence" value="ECO:0000318"/>
    <property type="project" value="GO_Central"/>
</dbReference>
<feature type="compositionally biased region" description="Basic and acidic residues" evidence="15">
    <location>
        <begin position="747"/>
        <end position="761"/>
    </location>
</feature>
<feature type="compositionally biased region" description="Polar residues" evidence="15">
    <location>
        <begin position="281"/>
        <end position="315"/>
    </location>
</feature>
<evidence type="ECO:0000256" key="11">
    <source>
        <dbReference type="ARBA" id="ARBA00023204"/>
    </source>
</evidence>
<evidence type="ECO:0000256" key="8">
    <source>
        <dbReference type="ARBA" id="ARBA00022763"/>
    </source>
</evidence>
<dbReference type="GO" id="GO:0046872">
    <property type="term" value="F:metal ion binding"/>
    <property type="evidence" value="ECO:0007669"/>
    <property type="project" value="UniProtKB-KW"/>
</dbReference>
<dbReference type="PIRSF" id="PIRSF036573">
    <property type="entry name" value="REV1"/>
    <property type="match status" value="1"/>
</dbReference>
<comment type="similarity">
    <text evidence="2 13">Belongs to the DNA polymerase type-Y family.</text>
</comment>
<evidence type="ECO:0000313" key="19">
    <source>
        <dbReference type="EnsemblPlants" id="KEH27326"/>
    </source>
</evidence>
<evidence type="ECO:0000256" key="10">
    <source>
        <dbReference type="ARBA" id="ARBA00023125"/>
    </source>
</evidence>
<dbReference type="FunFam" id="3.30.70.270:FF:000019">
    <property type="entry name" value="DNA repair protein REV1"/>
    <property type="match status" value="1"/>
</dbReference>
<feature type="binding site" evidence="14">
    <location>
        <position position="375"/>
    </location>
    <ligand>
        <name>Mg(2+)</name>
        <dbReference type="ChEBI" id="CHEBI:18420"/>
        <label>1</label>
    </ligand>
</feature>
<dbReference type="GO" id="GO:0003887">
    <property type="term" value="F:DNA-directed DNA polymerase activity"/>
    <property type="evidence" value="ECO:0000318"/>
    <property type="project" value="GO_Central"/>
</dbReference>
<dbReference type="PROSITE" id="PS50173">
    <property type="entry name" value="UMUC"/>
    <property type="match status" value="1"/>
</dbReference>
<dbReference type="SUPFAM" id="SSF56672">
    <property type="entry name" value="DNA/RNA polymerases"/>
    <property type="match status" value="1"/>
</dbReference>
<organism evidence="18 20">
    <name type="scientific">Medicago truncatula</name>
    <name type="common">Barrel medic</name>
    <name type="synonym">Medicago tribuloides</name>
    <dbReference type="NCBI Taxonomy" id="3880"/>
    <lineage>
        <taxon>Eukaryota</taxon>
        <taxon>Viridiplantae</taxon>
        <taxon>Streptophyta</taxon>
        <taxon>Embryophyta</taxon>
        <taxon>Tracheophyta</taxon>
        <taxon>Spermatophyta</taxon>
        <taxon>Magnoliopsida</taxon>
        <taxon>eudicotyledons</taxon>
        <taxon>Gunneridae</taxon>
        <taxon>Pentapetalae</taxon>
        <taxon>rosids</taxon>
        <taxon>fabids</taxon>
        <taxon>Fabales</taxon>
        <taxon>Fabaceae</taxon>
        <taxon>Papilionoideae</taxon>
        <taxon>50 kb inversion clade</taxon>
        <taxon>NPAAA clade</taxon>
        <taxon>Hologalegina</taxon>
        <taxon>IRL clade</taxon>
        <taxon>Trifolieae</taxon>
        <taxon>Medicago</taxon>
    </lineage>
</organism>
<evidence type="ECO:0000259" key="16">
    <source>
        <dbReference type="PROSITE" id="PS50172"/>
    </source>
</evidence>
<accession>A0A072UD16</accession>
<dbReference type="FunFam" id="3.30.1490.100:FF:000001">
    <property type="entry name" value="DNA repair protein REV1"/>
    <property type="match status" value="1"/>
</dbReference>
<evidence type="ECO:0000256" key="3">
    <source>
        <dbReference type="ARBA" id="ARBA00020399"/>
    </source>
</evidence>
<dbReference type="PANTHER" id="PTHR45990:SF1">
    <property type="entry name" value="DNA REPAIR PROTEIN REV1"/>
    <property type="match status" value="1"/>
</dbReference>
<dbReference type="Pfam" id="PF21999">
    <property type="entry name" value="IMS_HHH_1"/>
    <property type="match status" value="1"/>
</dbReference>
<evidence type="ECO:0000256" key="1">
    <source>
        <dbReference type="ARBA" id="ARBA00004123"/>
    </source>
</evidence>
<evidence type="ECO:0000256" key="9">
    <source>
        <dbReference type="ARBA" id="ARBA00022842"/>
    </source>
</evidence>
<dbReference type="OrthoDB" id="427711at2759"/>
<dbReference type="InterPro" id="IPR036775">
    <property type="entry name" value="DNA_pol_Y-fam_lit_finger_sf"/>
</dbReference>
<evidence type="ECO:0000256" key="6">
    <source>
        <dbReference type="ARBA" id="ARBA00022695"/>
    </source>
</evidence>
<dbReference type="InterPro" id="IPR012112">
    <property type="entry name" value="REV1"/>
</dbReference>
<feature type="compositionally biased region" description="Polar residues" evidence="15">
    <location>
        <begin position="1"/>
        <end position="14"/>
    </location>
</feature>
<dbReference type="Pfam" id="PF11799">
    <property type="entry name" value="IMS_C"/>
    <property type="match status" value="1"/>
</dbReference>
<keyword evidence="6 13" id="KW-0548">Nucleotidyltransferase</keyword>
<comment type="cofactor">
    <cofactor evidence="14">
        <name>Mg(2+)</name>
        <dbReference type="ChEBI" id="CHEBI:18420"/>
    </cofactor>
    <text evidence="14">Binds 2 magnesium ions.</text>
</comment>
<dbReference type="Gene3D" id="3.30.70.270">
    <property type="match status" value="1"/>
</dbReference>
<reference evidence="18 20" key="1">
    <citation type="journal article" date="2011" name="Nature">
        <title>The Medicago genome provides insight into the evolution of rhizobial symbioses.</title>
        <authorList>
            <person name="Young N.D."/>
            <person name="Debelle F."/>
            <person name="Oldroyd G.E."/>
            <person name="Geurts R."/>
            <person name="Cannon S.B."/>
            <person name="Udvardi M.K."/>
            <person name="Benedito V.A."/>
            <person name="Mayer K.F."/>
            <person name="Gouzy J."/>
            <person name="Schoof H."/>
            <person name="Van de Peer Y."/>
            <person name="Proost S."/>
            <person name="Cook D.R."/>
            <person name="Meyers B.C."/>
            <person name="Spannagl M."/>
            <person name="Cheung F."/>
            <person name="De Mita S."/>
            <person name="Krishnakumar V."/>
            <person name="Gundlach H."/>
            <person name="Zhou S."/>
            <person name="Mudge J."/>
            <person name="Bharti A.K."/>
            <person name="Murray J.D."/>
            <person name="Naoumkina M.A."/>
            <person name="Rosen B."/>
            <person name="Silverstein K.A."/>
            <person name="Tang H."/>
            <person name="Rombauts S."/>
            <person name="Zhao P.X."/>
            <person name="Zhou P."/>
            <person name="Barbe V."/>
            <person name="Bardou P."/>
            <person name="Bechner M."/>
            <person name="Bellec A."/>
            <person name="Berger A."/>
            <person name="Berges H."/>
            <person name="Bidwell S."/>
            <person name="Bisseling T."/>
            <person name="Choisne N."/>
            <person name="Couloux A."/>
            <person name="Denny R."/>
            <person name="Deshpande S."/>
            <person name="Dai X."/>
            <person name="Doyle J.J."/>
            <person name="Dudez A.M."/>
            <person name="Farmer A.D."/>
            <person name="Fouteau S."/>
            <person name="Franken C."/>
            <person name="Gibelin C."/>
            <person name="Gish J."/>
            <person name="Goldstein S."/>
            <person name="Gonzalez A.J."/>
            <person name="Green P.J."/>
            <person name="Hallab A."/>
            <person name="Hartog M."/>
            <person name="Hua A."/>
            <person name="Humphray S.J."/>
            <person name="Jeong D.H."/>
            <person name="Jing Y."/>
            <person name="Jocker A."/>
            <person name="Kenton S.M."/>
            <person name="Kim D.J."/>
            <person name="Klee K."/>
            <person name="Lai H."/>
            <person name="Lang C."/>
            <person name="Lin S."/>
            <person name="Macmil S.L."/>
            <person name="Magdelenat G."/>
            <person name="Matthews L."/>
            <person name="McCorrison J."/>
            <person name="Monaghan E.L."/>
            <person name="Mun J.H."/>
            <person name="Najar F.Z."/>
            <person name="Nicholson C."/>
            <person name="Noirot C."/>
            <person name="O'Bleness M."/>
            <person name="Paule C.R."/>
            <person name="Poulain J."/>
            <person name="Prion F."/>
            <person name="Qin B."/>
            <person name="Qu C."/>
            <person name="Retzel E.F."/>
            <person name="Riddle C."/>
            <person name="Sallet E."/>
            <person name="Samain S."/>
            <person name="Samson N."/>
            <person name="Sanders I."/>
            <person name="Saurat O."/>
            <person name="Scarpelli C."/>
            <person name="Schiex T."/>
            <person name="Segurens B."/>
            <person name="Severin A.J."/>
            <person name="Sherrier D.J."/>
            <person name="Shi R."/>
            <person name="Sims S."/>
            <person name="Singer S.R."/>
            <person name="Sinharoy S."/>
            <person name="Sterck L."/>
            <person name="Viollet A."/>
            <person name="Wang B.B."/>
            <person name="Wang K."/>
            <person name="Wang M."/>
            <person name="Wang X."/>
            <person name="Warfsmann J."/>
            <person name="Weissenbach J."/>
            <person name="White D.D."/>
            <person name="White J.D."/>
            <person name="Wiley G.B."/>
            <person name="Wincker P."/>
            <person name="Xing Y."/>
            <person name="Yang L."/>
            <person name="Yao Z."/>
            <person name="Ying F."/>
            <person name="Zhai J."/>
            <person name="Zhou L."/>
            <person name="Zuber A."/>
            <person name="Denarie J."/>
            <person name="Dixon R.A."/>
            <person name="May G.D."/>
            <person name="Schwartz D.C."/>
            <person name="Rogers J."/>
            <person name="Quetier F."/>
            <person name="Town C.D."/>
            <person name="Roe B.A."/>
        </authorList>
    </citation>
    <scope>NUCLEOTIDE SEQUENCE [LARGE SCALE GENOMIC DNA]</scope>
    <source>
        <strain evidence="18">A17</strain>
        <strain evidence="19 20">cv. Jemalong A17</strain>
    </source>
</reference>